<dbReference type="InterPro" id="IPR022385">
    <property type="entry name" value="Rhs_assc_core"/>
</dbReference>
<dbReference type="InterPro" id="IPR056823">
    <property type="entry name" value="TEN-like_YD-shell"/>
</dbReference>
<dbReference type="RefSeq" id="WP_252864598.1">
    <property type="nucleotide sequence ID" value="NZ_UAVS01000005.1"/>
</dbReference>
<dbReference type="Proteomes" id="UP000250169">
    <property type="component" value="Unassembled WGS sequence"/>
</dbReference>
<dbReference type="Pfam" id="PF25023">
    <property type="entry name" value="TEN_YD-shell"/>
    <property type="match status" value="1"/>
</dbReference>
<evidence type="ECO:0000256" key="1">
    <source>
        <dbReference type="ARBA" id="ARBA00022737"/>
    </source>
</evidence>
<protein>
    <submittedName>
        <fullName evidence="3">Cell wall-associated polypeptide CWBP200</fullName>
    </submittedName>
</protein>
<dbReference type="AlphaFoldDB" id="A0A2X2STY3"/>
<reference evidence="3 4" key="1">
    <citation type="submission" date="2018-06" db="EMBL/GenBank/DDBJ databases">
        <authorList>
            <consortium name="Pathogen Informatics"/>
            <person name="Doyle S."/>
        </authorList>
    </citation>
    <scope>NUCLEOTIDE SEQUENCE [LARGE SCALE GENOMIC DNA]</scope>
    <source>
        <strain evidence="3 4">NCTC11545</strain>
    </source>
</reference>
<keyword evidence="1" id="KW-0677">Repeat</keyword>
<sequence length="352" mass="40779">MYRDYLGSIVMLTDEDGNIAERRHFDPWGQPIKVEDGAGNSLDKLTLLDRGFTGHEHLQTVGLVHMNGRLYDPALHRFLQPDNYVQDPFNTQNFNRYGYCLNNPLVYVDENGEFLLGTILTYMWETTKNIFTYGVNLHHYDYEETEKAFEIDRGMFTGDFWQVVSKWTWQSQQVFLGNFVNHVLNISGNVLDVTHLDGAVAVSTTIKKGAFTLGNYITGPRGFKADWRDHLFVHEYGHYLQGQIMGPLYMTTVAIPSFMDAWIQPEQHDSRWYETMANSLAGRYFNKVYGSGAKGYTEGSENYFDLKSFKEEEVYSPYINPRNYGRNKGGHSSKFTLHFSDFFYFSFGRSFM</sequence>
<dbReference type="Gene3D" id="2.180.10.10">
    <property type="entry name" value="RHS repeat-associated core"/>
    <property type="match status" value="1"/>
</dbReference>
<name>A0A2X2STY3_CAPOC</name>
<evidence type="ECO:0000313" key="3">
    <source>
        <dbReference type="EMBL" id="SQA93847.1"/>
    </source>
</evidence>
<dbReference type="InterPro" id="IPR050708">
    <property type="entry name" value="T6SS_VgrG/RHS"/>
</dbReference>
<dbReference type="NCBIfam" id="TIGR03696">
    <property type="entry name" value="Rhs_assc_core"/>
    <property type="match status" value="1"/>
</dbReference>
<organism evidence="3 4">
    <name type="scientific">Capnocytophaga ochracea</name>
    <dbReference type="NCBI Taxonomy" id="1018"/>
    <lineage>
        <taxon>Bacteria</taxon>
        <taxon>Pseudomonadati</taxon>
        <taxon>Bacteroidota</taxon>
        <taxon>Flavobacteriia</taxon>
        <taxon>Flavobacteriales</taxon>
        <taxon>Flavobacteriaceae</taxon>
        <taxon>Capnocytophaga</taxon>
    </lineage>
</organism>
<evidence type="ECO:0000259" key="2">
    <source>
        <dbReference type="Pfam" id="PF25023"/>
    </source>
</evidence>
<dbReference type="PANTHER" id="PTHR32305">
    <property type="match status" value="1"/>
</dbReference>
<proteinExistence type="predicted"/>
<dbReference type="PANTHER" id="PTHR32305:SF15">
    <property type="entry name" value="PROTEIN RHSA-RELATED"/>
    <property type="match status" value="1"/>
</dbReference>
<dbReference type="EMBL" id="UAVS01000005">
    <property type="protein sequence ID" value="SQA93847.1"/>
    <property type="molecule type" value="Genomic_DNA"/>
</dbReference>
<feature type="domain" description="Teneurin-like YD-shell" evidence="2">
    <location>
        <begin position="4"/>
        <end position="104"/>
    </location>
</feature>
<accession>A0A2X2STY3</accession>
<evidence type="ECO:0000313" key="4">
    <source>
        <dbReference type="Proteomes" id="UP000250169"/>
    </source>
</evidence>
<gene>
    <name evidence="3" type="primary">wapA_2</name>
    <name evidence="3" type="ORF">NCTC11545_01226</name>
</gene>